<organism evidence="2 3">
    <name type="scientific">Nocardia vulneris</name>
    <dbReference type="NCBI Taxonomy" id="1141657"/>
    <lineage>
        <taxon>Bacteria</taxon>
        <taxon>Bacillati</taxon>
        <taxon>Actinomycetota</taxon>
        <taxon>Actinomycetes</taxon>
        <taxon>Mycobacteriales</taxon>
        <taxon>Nocardiaceae</taxon>
        <taxon>Nocardia</taxon>
    </lineage>
</organism>
<comment type="caution">
    <text evidence="2">The sequence shown here is derived from an EMBL/GenBank/DDBJ whole genome shotgun (WGS) entry which is preliminary data.</text>
</comment>
<evidence type="ECO:0000256" key="1">
    <source>
        <dbReference type="SAM" id="MobiDB-lite"/>
    </source>
</evidence>
<dbReference type="EMBL" id="JNFP01000088">
    <property type="protein sequence ID" value="KIA59880.1"/>
    <property type="molecule type" value="Genomic_DNA"/>
</dbReference>
<gene>
    <name evidence="2" type="ORF">FG87_40365</name>
</gene>
<evidence type="ECO:0000313" key="2">
    <source>
        <dbReference type="EMBL" id="KIA59880.1"/>
    </source>
</evidence>
<name>A0ABR4Z3K0_9NOCA</name>
<evidence type="ECO:0000313" key="3">
    <source>
        <dbReference type="Proteomes" id="UP000031364"/>
    </source>
</evidence>
<reference evidence="2 3" key="1">
    <citation type="journal article" date="2014" name="Int. J. Syst. Evol. Microbiol.">
        <title>Nocardia vulneris sp. nov., isolated from wounds of human patients in North America.</title>
        <authorList>
            <person name="Lasker B.A."/>
            <person name="Bell M."/>
            <person name="Klenk H.P."/>
            <person name="Sproer C."/>
            <person name="Schumann C."/>
            <person name="Schumann P."/>
            <person name="Brown J.M."/>
        </authorList>
    </citation>
    <scope>NUCLEOTIDE SEQUENCE [LARGE SCALE GENOMIC DNA]</scope>
    <source>
        <strain evidence="2 3">W9851</strain>
    </source>
</reference>
<protein>
    <submittedName>
        <fullName evidence="2">Uncharacterized protein</fullName>
    </submittedName>
</protein>
<sequence>MAGWDGEAEDVGSGAGVAGGYGGGQLADFRSQDAFGGDDAFEFHQFAAVVAARAALQEVAVDQPTGEADAHAHARLCEFVQFGRDQVIEVTVQMRGRQQWKHPGDRVLHARRSHRQNPLRGRGIRRRLAHAGLAGSAADRGTQNIRSTDR</sequence>
<feature type="compositionally biased region" description="Polar residues" evidence="1">
    <location>
        <begin position="141"/>
        <end position="150"/>
    </location>
</feature>
<proteinExistence type="predicted"/>
<feature type="region of interest" description="Disordered" evidence="1">
    <location>
        <begin position="130"/>
        <end position="150"/>
    </location>
</feature>
<keyword evidence="3" id="KW-1185">Reference proteome</keyword>
<accession>A0ABR4Z3K0</accession>
<dbReference type="Proteomes" id="UP000031364">
    <property type="component" value="Unassembled WGS sequence"/>
</dbReference>